<feature type="non-terminal residue" evidence="2">
    <location>
        <position position="299"/>
    </location>
</feature>
<feature type="non-terminal residue" evidence="2">
    <location>
        <position position="1"/>
    </location>
</feature>
<feature type="region of interest" description="Disordered" evidence="1">
    <location>
        <begin position="275"/>
        <end position="299"/>
    </location>
</feature>
<dbReference type="SUPFAM" id="SSF52540">
    <property type="entry name" value="P-loop containing nucleoside triphosphate hydrolases"/>
    <property type="match status" value="1"/>
</dbReference>
<dbReference type="InterPro" id="IPR027417">
    <property type="entry name" value="P-loop_NTPase"/>
</dbReference>
<accession>A0A6J4KGX0</accession>
<name>A0A6J4KGX0_9ACTN</name>
<organism evidence="2">
    <name type="scientific">uncultured Friedmanniella sp</name>
    <dbReference type="NCBI Taxonomy" id="335381"/>
    <lineage>
        <taxon>Bacteria</taxon>
        <taxon>Bacillati</taxon>
        <taxon>Actinomycetota</taxon>
        <taxon>Actinomycetes</taxon>
        <taxon>Propionibacteriales</taxon>
        <taxon>Nocardioidaceae</taxon>
        <taxon>Friedmanniella</taxon>
        <taxon>environmental samples</taxon>
    </lineage>
</organism>
<proteinExistence type="predicted"/>
<sequence length="299" mass="31614">WVRDARPVRRVERDPAATVPAQGWPLTVPAVAQLLADGLDLAPGVTFLVGENGSGKSTLVGGVAEVFGLNAEGGTPYGRHRTRPSESPLGSWLRLVRGAGAPRWGFFLRAESMHGYYTYLEQEAGRAGYHELSHGESFLELVAQHLDNPGLHCLDEPRPPSPSPRCSPSSAGWTRWPGRADRCCAPPHSPVLCALPGARILEVGPLGPAGERLGRPAARRALPQLPGCAPAVPAARGRLSRGSAGRVGQVGEHAVVGRDERVGVHERAVAVVAGAHRHAAAREPRVDPQRPGGRAAHRG</sequence>
<dbReference type="EMBL" id="CADCTS010000242">
    <property type="protein sequence ID" value="CAA9305501.1"/>
    <property type="molecule type" value="Genomic_DNA"/>
</dbReference>
<dbReference type="Gene3D" id="3.40.50.300">
    <property type="entry name" value="P-loop containing nucleotide triphosphate hydrolases"/>
    <property type="match status" value="1"/>
</dbReference>
<evidence type="ECO:0000313" key="2">
    <source>
        <dbReference type="EMBL" id="CAA9305501.1"/>
    </source>
</evidence>
<feature type="region of interest" description="Disordered" evidence="1">
    <location>
        <begin position="152"/>
        <end position="171"/>
    </location>
</feature>
<reference evidence="2" key="1">
    <citation type="submission" date="2020-02" db="EMBL/GenBank/DDBJ databases">
        <authorList>
            <person name="Meier V. D."/>
        </authorList>
    </citation>
    <scope>NUCLEOTIDE SEQUENCE</scope>
    <source>
        <strain evidence="2">AVDCRST_MAG48</strain>
    </source>
</reference>
<dbReference type="AlphaFoldDB" id="A0A6J4KGX0"/>
<gene>
    <name evidence="2" type="ORF">AVDCRST_MAG48-1673</name>
</gene>
<evidence type="ECO:0000256" key="1">
    <source>
        <dbReference type="SAM" id="MobiDB-lite"/>
    </source>
</evidence>
<protein>
    <submittedName>
        <fullName evidence="2">Uncharacterized protein</fullName>
    </submittedName>
</protein>